<evidence type="ECO:0000313" key="5">
    <source>
        <dbReference type="EMBL" id="CAH1208464.1"/>
    </source>
</evidence>
<organism evidence="5 6">
    <name type="scientific">Paenibacillus auburnensis</name>
    <dbReference type="NCBI Taxonomy" id="2905649"/>
    <lineage>
        <taxon>Bacteria</taxon>
        <taxon>Bacillati</taxon>
        <taxon>Bacillota</taxon>
        <taxon>Bacilli</taxon>
        <taxon>Bacillales</taxon>
        <taxon>Paenibacillaceae</taxon>
        <taxon>Paenibacillus</taxon>
    </lineage>
</organism>
<sequence>MSKKFLLFAEQFIIDPRYIGSILPSSNYLVNKVVEGIEFDQANYIVEFGPGTGAVTKRILELRNRNTILLLFERNTEFYQLLLDKFKHEDNLLIINDTAENLEWYMRIYSIQWVDFIISGLPSESIPLRESTHILYVSQKNLNSAGKFIAVLHSFGKKDLITQYFNKTKIVRVLRNFPPVYVLNCEI</sequence>
<dbReference type="InterPro" id="IPR001737">
    <property type="entry name" value="KsgA/Erm"/>
</dbReference>
<name>A0ABN8GMU1_9BACL</name>
<evidence type="ECO:0000256" key="2">
    <source>
        <dbReference type="ARBA" id="ARBA00022679"/>
    </source>
</evidence>
<evidence type="ECO:0000313" key="6">
    <source>
        <dbReference type="Proteomes" id="UP000838324"/>
    </source>
</evidence>
<dbReference type="SUPFAM" id="SSF53335">
    <property type="entry name" value="S-adenosyl-L-methionine-dependent methyltransferases"/>
    <property type="match status" value="1"/>
</dbReference>
<gene>
    <name evidence="5" type="primary">olsG</name>
    <name evidence="5" type="ORF">PAECIP111892_03115</name>
</gene>
<keyword evidence="2 5" id="KW-0808">Transferase</keyword>
<keyword evidence="6" id="KW-1185">Reference proteome</keyword>
<proteinExistence type="predicted"/>
<dbReference type="Proteomes" id="UP000838324">
    <property type="component" value="Unassembled WGS sequence"/>
</dbReference>
<dbReference type="Gene3D" id="3.40.50.150">
    <property type="entry name" value="Vaccinia Virus protein VP39"/>
    <property type="match status" value="1"/>
</dbReference>
<comment type="caution">
    <text evidence="5">The sequence shown here is derived from an EMBL/GenBank/DDBJ whole genome shotgun (WGS) entry which is preliminary data.</text>
</comment>
<evidence type="ECO:0000256" key="3">
    <source>
        <dbReference type="ARBA" id="ARBA00022691"/>
    </source>
</evidence>
<keyword evidence="3" id="KW-0949">S-adenosyl-L-methionine</keyword>
<accession>A0ABN8GMU1</accession>
<dbReference type="GO" id="GO:0008168">
    <property type="term" value="F:methyltransferase activity"/>
    <property type="evidence" value="ECO:0007669"/>
    <property type="project" value="UniProtKB-KW"/>
</dbReference>
<dbReference type="EMBL" id="CAKMMG010000003">
    <property type="protein sequence ID" value="CAH1208464.1"/>
    <property type="molecule type" value="Genomic_DNA"/>
</dbReference>
<dbReference type="EC" id="2.1.1.344" evidence="5"/>
<dbReference type="InterPro" id="IPR029063">
    <property type="entry name" value="SAM-dependent_MTases_sf"/>
</dbReference>
<evidence type="ECO:0000256" key="4">
    <source>
        <dbReference type="ARBA" id="ARBA00022884"/>
    </source>
</evidence>
<dbReference type="Pfam" id="PF00398">
    <property type="entry name" value="RrnaAD"/>
    <property type="match status" value="1"/>
</dbReference>
<dbReference type="GO" id="GO:0032259">
    <property type="term" value="P:methylation"/>
    <property type="evidence" value="ECO:0007669"/>
    <property type="project" value="UniProtKB-KW"/>
</dbReference>
<evidence type="ECO:0000256" key="1">
    <source>
        <dbReference type="ARBA" id="ARBA00022603"/>
    </source>
</evidence>
<keyword evidence="1 5" id="KW-0489">Methyltransferase</keyword>
<protein>
    <submittedName>
        <fullName evidence="5">Ornithine lipid N-methyltransferase</fullName>
        <ecNumber evidence="5">2.1.1.344</ecNumber>
    </submittedName>
</protein>
<keyword evidence="4" id="KW-0694">RNA-binding</keyword>
<reference evidence="5" key="1">
    <citation type="submission" date="2022-01" db="EMBL/GenBank/DDBJ databases">
        <authorList>
            <person name="Criscuolo A."/>
        </authorList>
    </citation>
    <scope>NUCLEOTIDE SEQUENCE</scope>
    <source>
        <strain evidence="5">CIP111892</strain>
    </source>
</reference>